<dbReference type="Proteomes" id="UP000092460">
    <property type="component" value="Unassembled WGS sequence"/>
</dbReference>
<evidence type="ECO:0000313" key="1">
    <source>
        <dbReference type="EnsemblMetazoa" id="GPPI040597-PA"/>
    </source>
</evidence>
<name>A0A1B0BU57_9MUSC</name>
<dbReference type="AlphaFoldDB" id="A0A1B0BU57"/>
<protein>
    <submittedName>
        <fullName evidence="1">Uncharacterized protein</fullName>
    </submittedName>
</protein>
<reference evidence="2" key="1">
    <citation type="submission" date="2015-01" db="EMBL/GenBank/DDBJ databases">
        <authorList>
            <person name="Aksoy S."/>
            <person name="Warren W."/>
            <person name="Wilson R.K."/>
        </authorList>
    </citation>
    <scope>NUCLEOTIDE SEQUENCE [LARGE SCALE GENOMIC DNA]</scope>
    <source>
        <strain evidence="2">IAEA</strain>
    </source>
</reference>
<dbReference type="EnsemblMetazoa" id="GPPI040597-RA">
    <property type="protein sequence ID" value="GPPI040597-PA"/>
    <property type="gene ID" value="GPPI040597"/>
</dbReference>
<accession>A0A1B0BU57</accession>
<keyword evidence="2" id="KW-1185">Reference proteome</keyword>
<proteinExistence type="predicted"/>
<organism evidence="1 2">
    <name type="scientific">Glossina palpalis gambiensis</name>
    <dbReference type="NCBI Taxonomy" id="67801"/>
    <lineage>
        <taxon>Eukaryota</taxon>
        <taxon>Metazoa</taxon>
        <taxon>Ecdysozoa</taxon>
        <taxon>Arthropoda</taxon>
        <taxon>Hexapoda</taxon>
        <taxon>Insecta</taxon>
        <taxon>Pterygota</taxon>
        <taxon>Neoptera</taxon>
        <taxon>Endopterygota</taxon>
        <taxon>Diptera</taxon>
        <taxon>Brachycera</taxon>
        <taxon>Muscomorpha</taxon>
        <taxon>Hippoboscoidea</taxon>
        <taxon>Glossinidae</taxon>
        <taxon>Glossina</taxon>
    </lineage>
</organism>
<dbReference type="EMBL" id="JXJN01020487">
    <property type="status" value="NOT_ANNOTATED_CDS"/>
    <property type="molecule type" value="Genomic_DNA"/>
</dbReference>
<reference evidence="1" key="2">
    <citation type="submission" date="2020-05" db="UniProtKB">
        <authorList>
            <consortium name="EnsemblMetazoa"/>
        </authorList>
    </citation>
    <scope>IDENTIFICATION</scope>
    <source>
        <strain evidence="1">IAEA</strain>
    </source>
</reference>
<sequence length="176" mass="19835">MLSSGLALNYMFKNFTAEVLIGATSCCKRKDYFFAGFVATTCLRLYSVCSEYASVLMIFQGDGAQVIGRSSPLTGTTNPRFEHNDLRNNCSLGVDHSRTEFSNIVQLFTNVMVVKFKSQKCFRLIDASLNLQIKAEFIIMCDAQIYEVRNEGQLMGINIRARSYQNSPKYVKSKIT</sequence>
<evidence type="ECO:0000313" key="2">
    <source>
        <dbReference type="Proteomes" id="UP000092460"/>
    </source>
</evidence>
<dbReference type="EMBL" id="JXJN01020486">
    <property type="status" value="NOT_ANNOTATED_CDS"/>
    <property type="molecule type" value="Genomic_DNA"/>
</dbReference>
<dbReference type="VEuPathDB" id="VectorBase:GPPI040597"/>
<dbReference type="EMBL" id="JXJN01020485">
    <property type="status" value="NOT_ANNOTATED_CDS"/>
    <property type="molecule type" value="Genomic_DNA"/>
</dbReference>